<dbReference type="InterPro" id="IPR054224">
    <property type="entry name" value="DUF6944"/>
</dbReference>
<reference evidence="1 2" key="1">
    <citation type="submission" date="2020-04" db="EMBL/GenBank/DDBJ databases">
        <title>Bacillus sp. UniB3 isolated from commercial digestive syrup.</title>
        <authorList>
            <person name="Thorat V."/>
            <person name="Kirdat K."/>
            <person name="Tiwarekar B."/>
            <person name="Yadav A."/>
        </authorList>
    </citation>
    <scope>NUCLEOTIDE SEQUENCE [LARGE SCALE GENOMIC DNA]</scope>
    <source>
        <strain evidence="1 2">UniB3</strain>
    </source>
</reference>
<evidence type="ECO:0000313" key="1">
    <source>
        <dbReference type="EMBL" id="NMO79551.1"/>
    </source>
</evidence>
<evidence type="ECO:0000313" key="2">
    <source>
        <dbReference type="Proteomes" id="UP000588491"/>
    </source>
</evidence>
<gene>
    <name evidence="1" type="ORF">HHU08_21695</name>
</gene>
<proteinExistence type="predicted"/>
<comment type="caution">
    <text evidence="1">The sequence shown here is derived from an EMBL/GenBank/DDBJ whole genome shotgun (WGS) entry which is preliminary data.</text>
</comment>
<keyword evidence="2" id="KW-1185">Reference proteome</keyword>
<organism evidence="1 2">
    <name type="scientific">Niallia alba</name>
    <dbReference type="NCBI Taxonomy" id="2729105"/>
    <lineage>
        <taxon>Bacteria</taxon>
        <taxon>Bacillati</taxon>
        <taxon>Bacillota</taxon>
        <taxon>Bacilli</taxon>
        <taxon>Bacillales</taxon>
        <taxon>Bacillaceae</taxon>
        <taxon>Niallia</taxon>
    </lineage>
</organism>
<protein>
    <submittedName>
        <fullName evidence="1">Uncharacterized protein</fullName>
    </submittedName>
</protein>
<accession>A0A7Y0KBX7</accession>
<dbReference type="EMBL" id="JABBPK010000001">
    <property type="protein sequence ID" value="NMO79551.1"/>
    <property type="molecule type" value="Genomic_DNA"/>
</dbReference>
<sequence>MKNRVEIASVWVQVIGTVLAALGNSAWKILSEDEVKNLDLVGNILQAFGNAVQADQQETVTFEKIGTQIQAIGNTVVASSYILLEEDLESKLIIKGNWLQAFGALVEAVDEVLDNSGPEQTLNILGNTTQAVGNSFQAIGGKHILFNNKDKGLFLVISGSWIQAVGTVLNAIGQTDEELAENNHVNQNKSVEDASSFYEQENLKHAWEERNKYY</sequence>
<dbReference type="Pfam" id="PF22116">
    <property type="entry name" value="DUF6944"/>
    <property type="match status" value="1"/>
</dbReference>
<dbReference type="AlphaFoldDB" id="A0A7Y0KBX7"/>
<dbReference type="Proteomes" id="UP000588491">
    <property type="component" value="Unassembled WGS sequence"/>
</dbReference>
<dbReference type="RefSeq" id="WP_169189312.1">
    <property type="nucleotide sequence ID" value="NZ_JABBPK010000001.1"/>
</dbReference>
<name>A0A7Y0KBX7_9BACI</name>